<evidence type="ECO:0000313" key="1">
    <source>
        <dbReference type="EMBL" id="KAJ9106229.1"/>
    </source>
</evidence>
<reference evidence="1" key="1">
    <citation type="submission" date="2023-04" db="EMBL/GenBank/DDBJ databases">
        <title>Draft Genome sequencing of Naganishia species isolated from polar environments using Oxford Nanopore Technology.</title>
        <authorList>
            <person name="Leo P."/>
            <person name="Venkateswaran K."/>
        </authorList>
    </citation>
    <scope>NUCLEOTIDE SEQUENCE</scope>
    <source>
        <strain evidence="1">MNA-CCFEE 5423</strain>
    </source>
</reference>
<keyword evidence="2" id="KW-1185">Reference proteome</keyword>
<name>A0ACC2W4V7_9TREE</name>
<comment type="caution">
    <text evidence="1">The sequence shown here is derived from an EMBL/GenBank/DDBJ whole genome shotgun (WGS) entry which is preliminary data.</text>
</comment>
<organism evidence="1 2">
    <name type="scientific">Naganishia friedmannii</name>
    <dbReference type="NCBI Taxonomy" id="89922"/>
    <lineage>
        <taxon>Eukaryota</taxon>
        <taxon>Fungi</taxon>
        <taxon>Dikarya</taxon>
        <taxon>Basidiomycota</taxon>
        <taxon>Agaricomycotina</taxon>
        <taxon>Tremellomycetes</taxon>
        <taxon>Filobasidiales</taxon>
        <taxon>Filobasidiaceae</taxon>
        <taxon>Naganishia</taxon>
    </lineage>
</organism>
<gene>
    <name evidence="1" type="ORF">QFC21_001373</name>
</gene>
<protein>
    <submittedName>
        <fullName evidence="1">Uncharacterized protein</fullName>
    </submittedName>
</protein>
<sequence length="847" mass="93990">MSSLSELSDNANQSDLSDAPPHAGGAEENENSDPVSDAHSADSAWLNHATPLKKKPKKTYSKRKNRTYGQNGKSPATSAFREDPSDEDSQPEQESIQEETASKRARTNGGARPKATSRIVPKEVLEAQTTPSKTSARTSKRATALRKREIAITEQGPSQVAEDSNEQDKASGNQRRASVENVVPRTQDVTKPRRGRPPKAVTYAESEAEGDDAAGAKSREQDVGKKQRKTGKATGKKEKNVEAKKVLDDDRELSQASDLTMPPSSPAVPKVHPQSAANASSEEESVSKLKETVQSSPAETQPNEAKLKKTRKKKASAIPEENGAERGPTSTMIPDSELPKSKRKPAATKELASQQSTSSTKPKVTQKKAGKTGGATKPKATTSSAASSPKKTTKAQRNGKAQASAVPTSKQTIEAMYFGSSQPYASGTTMLSDSESSDEDERIKVSRLFDPVKRTPQKRKGKDVEEDGPGKTKKAKKGKEGPEDDALSVDETATESEVDYPTLRRDLDASNGTNVYCKNGRHGLYFVGVVMGFDDLSDLPPAKRKKHKEGLYLIKLPVEEERTFKKRRDEFFTENDEGFATCKLGEAAPEVRDDGQISDARTRVSTPPLPDNYEEEFADLDYVIQLQAIRPHLEEVIRDEYPPAQQRIEKFYRKAKALEFTQWYGNVARHYIDEVFITELTRWALRRELKTSVSEDHDVDKAVPEQPSRPTGSARYEELSDDDRESYVSKVLLNEAIIFIMLKTMKLESLDLETLNAMWADEDFYPDEMDVERKTVLMRDLVARKELDRLAHEEPDAYMSWSVLMEARNQKRLAQGLPLEGEKKPEGAIEERKGRAARSRNAVSYRE</sequence>
<dbReference type="EMBL" id="JASBWT010000003">
    <property type="protein sequence ID" value="KAJ9106229.1"/>
    <property type="molecule type" value="Genomic_DNA"/>
</dbReference>
<evidence type="ECO:0000313" key="2">
    <source>
        <dbReference type="Proteomes" id="UP001227268"/>
    </source>
</evidence>
<accession>A0ACC2W4V7</accession>
<dbReference type="Proteomes" id="UP001227268">
    <property type="component" value="Unassembled WGS sequence"/>
</dbReference>
<proteinExistence type="predicted"/>